<feature type="signal peptide" evidence="2">
    <location>
        <begin position="1"/>
        <end position="15"/>
    </location>
</feature>
<proteinExistence type="predicted"/>
<feature type="compositionally biased region" description="Pro residues" evidence="1">
    <location>
        <begin position="126"/>
        <end position="142"/>
    </location>
</feature>
<dbReference type="PROSITE" id="PS51782">
    <property type="entry name" value="LYSM"/>
    <property type="match status" value="1"/>
</dbReference>
<protein>
    <recommendedName>
        <fullName evidence="3">LysM domain-containing protein</fullName>
    </recommendedName>
</protein>
<evidence type="ECO:0000259" key="3">
    <source>
        <dbReference type="PROSITE" id="PS51782"/>
    </source>
</evidence>
<organism evidence="4 5">
    <name type="scientific">Coniochaeta pulveracea</name>
    <dbReference type="NCBI Taxonomy" id="177199"/>
    <lineage>
        <taxon>Eukaryota</taxon>
        <taxon>Fungi</taxon>
        <taxon>Dikarya</taxon>
        <taxon>Ascomycota</taxon>
        <taxon>Pezizomycotina</taxon>
        <taxon>Sordariomycetes</taxon>
        <taxon>Sordariomycetidae</taxon>
        <taxon>Coniochaetales</taxon>
        <taxon>Coniochaetaceae</taxon>
        <taxon>Coniochaeta</taxon>
    </lineage>
</organism>
<evidence type="ECO:0000313" key="4">
    <source>
        <dbReference type="EMBL" id="RKU49087.1"/>
    </source>
</evidence>
<evidence type="ECO:0000256" key="1">
    <source>
        <dbReference type="SAM" id="MobiDB-lite"/>
    </source>
</evidence>
<feature type="domain" description="LysM" evidence="3">
    <location>
        <begin position="53"/>
        <end position="102"/>
    </location>
</feature>
<dbReference type="EMBL" id="QVQW01000002">
    <property type="protein sequence ID" value="RKU49087.1"/>
    <property type="molecule type" value="Genomic_DNA"/>
</dbReference>
<dbReference type="InterPro" id="IPR018392">
    <property type="entry name" value="LysM"/>
</dbReference>
<evidence type="ECO:0000313" key="5">
    <source>
        <dbReference type="Proteomes" id="UP000275385"/>
    </source>
</evidence>
<evidence type="ECO:0000256" key="2">
    <source>
        <dbReference type="SAM" id="SignalP"/>
    </source>
</evidence>
<comment type="caution">
    <text evidence="4">The sequence shown here is derived from an EMBL/GenBank/DDBJ whole genome shotgun (WGS) entry which is preliminary data.</text>
</comment>
<dbReference type="AlphaFoldDB" id="A0A420YMF1"/>
<dbReference type="Proteomes" id="UP000275385">
    <property type="component" value="Unassembled WGS sequence"/>
</dbReference>
<feature type="chain" id="PRO_5019138006" description="LysM domain-containing protein" evidence="2">
    <location>
        <begin position="16"/>
        <end position="289"/>
    </location>
</feature>
<gene>
    <name evidence="4" type="ORF">DL546_005078</name>
</gene>
<dbReference type="OrthoDB" id="5235551at2759"/>
<feature type="compositionally biased region" description="Pro residues" evidence="1">
    <location>
        <begin position="150"/>
        <end position="161"/>
    </location>
</feature>
<keyword evidence="2" id="KW-0732">Signal</keyword>
<accession>A0A420YMF1</accession>
<dbReference type="InterPro" id="IPR036779">
    <property type="entry name" value="LysM_dom_sf"/>
</dbReference>
<keyword evidence="5" id="KW-1185">Reference proteome</keyword>
<sequence length="289" mass="30458">MKIFLFLLLASIAWANVLPVVPYAPATTTTTPTTTTPTVIARRDESLPPNCRASVLAVPGDTCQSMADKNGMNLLSFVSINPQIGGLANCPQKLWAYSWYCVRLLPWATNLTPGPTLLGPAASASPNPPHPVTATANPPPPTTLKTTTSSPPPPPPTITAPPPPPSCALNDCYRGFHLALYGAAKSQSSWCTSLLQAAPPVTHLYYSDFPGAGPVVNKMCHHGQDEVPYAQPAYIVFSSYCNCYTAGVITGPALTSSETRVDGLTSLPLRRAVRTVGFAEGAEGVTTKV</sequence>
<reference evidence="4 5" key="1">
    <citation type="submission" date="2018-08" db="EMBL/GenBank/DDBJ databases">
        <title>Draft genome of the lignicolous fungus Coniochaeta pulveracea.</title>
        <authorList>
            <person name="Borstlap C.J."/>
            <person name="De Witt R.N."/>
            <person name="Botha A."/>
            <person name="Volschenk H."/>
        </authorList>
    </citation>
    <scope>NUCLEOTIDE SEQUENCE [LARGE SCALE GENOMIC DNA]</scope>
    <source>
        <strain evidence="4 5">CAB683</strain>
    </source>
</reference>
<feature type="region of interest" description="Disordered" evidence="1">
    <location>
        <begin position="119"/>
        <end position="161"/>
    </location>
</feature>
<name>A0A420YMF1_9PEZI</name>
<dbReference type="Gene3D" id="3.10.350.10">
    <property type="entry name" value="LysM domain"/>
    <property type="match status" value="1"/>
</dbReference>